<reference evidence="1" key="1">
    <citation type="submission" date="2020-10" db="EMBL/GenBank/DDBJ databases">
        <title>Connecting structure to function with the recovery of over 1000 high-quality activated sludge metagenome-assembled genomes encoding full-length rRNA genes using long-read sequencing.</title>
        <authorList>
            <person name="Singleton C.M."/>
            <person name="Petriglieri F."/>
            <person name="Kristensen J.M."/>
            <person name="Kirkegaard R.H."/>
            <person name="Michaelsen T.Y."/>
            <person name="Andersen M.H."/>
            <person name="Karst S.M."/>
            <person name="Dueholm M.S."/>
            <person name="Nielsen P.H."/>
            <person name="Albertsen M."/>
        </authorList>
    </citation>
    <scope>NUCLEOTIDE SEQUENCE</scope>
    <source>
        <strain evidence="1">Hirt_18-Q3-R61-65_BATAC.395</strain>
    </source>
</reference>
<organism evidence="1 2">
    <name type="scientific">Candidatus Proximibacter danicus</name>
    <dbReference type="NCBI Taxonomy" id="2954365"/>
    <lineage>
        <taxon>Bacteria</taxon>
        <taxon>Pseudomonadati</taxon>
        <taxon>Pseudomonadota</taxon>
        <taxon>Betaproteobacteria</taxon>
        <taxon>Candidatus Proximibacter</taxon>
    </lineage>
</organism>
<dbReference type="EMBL" id="JADJUC010000030">
    <property type="protein sequence ID" value="MBK8525428.1"/>
    <property type="molecule type" value="Genomic_DNA"/>
</dbReference>
<dbReference type="AlphaFoldDB" id="A0A9D7K4N6"/>
<evidence type="ECO:0000313" key="1">
    <source>
        <dbReference type="EMBL" id="MBK8525428.1"/>
    </source>
</evidence>
<accession>A0A9D7K4N6</accession>
<proteinExistence type="predicted"/>
<sequence>MKFVLTFLAGHLRAKAFSLASRLLMSLVASRLQPLAAKGGTRATGKTPAPGTIIDGEYRRIDRRLDRASRHHNDRW</sequence>
<protein>
    <submittedName>
        <fullName evidence="1">Uncharacterized protein</fullName>
    </submittedName>
</protein>
<comment type="caution">
    <text evidence="1">The sequence shown here is derived from an EMBL/GenBank/DDBJ whole genome shotgun (WGS) entry which is preliminary data.</text>
</comment>
<name>A0A9D7K4N6_9PROT</name>
<evidence type="ECO:0000313" key="2">
    <source>
        <dbReference type="Proteomes" id="UP000886689"/>
    </source>
</evidence>
<dbReference type="Proteomes" id="UP000886689">
    <property type="component" value="Unassembled WGS sequence"/>
</dbReference>
<gene>
    <name evidence="1" type="ORF">IPL58_16175</name>
</gene>